<dbReference type="AlphaFoldDB" id="A0A482WGK8"/>
<dbReference type="Proteomes" id="UP000291343">
    <property type="component" value="Unassembled WGS sequence"/>
</dbReference>
<organism evidence="9 10">
    <name type="scientific">Laodelphax striatellus</name>
    <name type="common">Small brown planthopper</name>
    <name type="synonym">Delphax striatella</name>
    <dbReference type="NCBI Taxonomy" id="195883"/>
    <lineage>
        <taxon>Eukaryota</taxon>
        <taxon>Metazoa</taxon>
        <taxon>Ecdysozoa</taxon>
        <taxon>Arthropoda</taxon>
        <taxon>Hexapoda</taxon>
        <taxon>Insecta</taxon>
        <taxon>Pterygota</taxon>
        <taxon>Neoptera</taxon>
        <taxon>Paraneoptera</taxon>
        <taxon>Hemiptera</taxon>
        <taxon>Auchenorrhyncha</taxon>
        <taxon>Fulgoroidea</taxon>
        <taxon>Delphacidae</taxon>
        <taxon>Criomorphinae</taxon>
        <taxon>Laodelphax</taxon>
    </lineage>
</organism>
<evidence type="ECO:0000256" key="1">
    <source>
        <dbReference type="ARBA" id="ARBA00004114"/>
    </source>
</evidence>
<feature type="domain" description="ARMC9 CTLH-like" evidence="8">
    <location>
        <begin position="421"/>
        <end position="489"/>
    </location>
</feature>
<dbReference type="PANTHER" id="PTHR14881:SF4">
    <property type="entry name" value="LISH DOMAIN-CONTAINING PROTEIN ARMC9"/>
    <property type="match status" value="1"/>
</dbReference>
<evidence type="ECO:0000256" key="6">
    <source>
        <dbReference type="SAM" id="MobiDB-lite"/>
    </source>
</evidence>
<feature type="compositionally biased region" description="Acidic residues" evidence="6">
    <location>
        <begin position="887"/>
        <end position="906"/>
    </location>
</feature>
<keyword evidence="5" id="KW-0966">Cell projection</keyword>
<dbReference type="InterPro" id="IPR056327">
    <property type="entry name" value="ARMC9_CTLH-like_dom"/>
</dbReference>
<dbReference type="InterPro" id="IPR011989">
    <property type="entry name" value="ARM-like"/>
</dbReference>
<dbReference type="InterPro" id="IPR048959">
    <property type="entry name" value="ARMC9_ARM_dom"/>
</dbReference>
<sequence>MDTFNSHFDNDNKCINIIYEFLVHYEFNSTLASFLSETPRLGFTLPEPAPENKPHIRRDDITRILSTFQSENYKQFFEIWHMTIPSPIKDLKDYKRLTFHLYVYFATLPFRRNRKKIIPIEIVEIVDDNSENEKVENKTIKFEPELDRISETCEKPTSNENAVSTDEEDNNNVVTALDKKFTTFKDLGEGLNNVNESLVINTSEESVKKIINSNYKEYGGKSPAKFLQPDKEVVINVSKHNSVTPEETGSSRNSIDSLEVFKIDASGRFREVRNSIDSLEVLADARIESSTKFIEAEINNSTIEQEEKAIIDKLVEKAINNNQTELVFINNQTETKSNKLDKENDINSANNSVHVLEDINIDFIEKEKNSVDNYNKINILKNNDNISPIEIDTSRGFQQKDEVPIFTSEETINNNREDVIVDSNETAMDVLKKFLTTKGPEFSSEPEFLPFFALPFINNPKEHPSFMDIFKESWAETLEKRLIDFVEQYSYGESVAPKLIKQCSKPIASNNNSRVSSARLTSINDIDGNRRYKNLKHKFQKLHRDHQNLIGVAAELTTALENSVRGQAVDLKATLCNCVKIFPELFSKPGEDTMTFQIKKDYGHEYNRVNTTPCYHLDVQKIKQHLATGSMKTKLLLIQALRWRLTRSNNEERDHTVLWLSQHDILSLRATVVEDMLAPPGACTPHPLQQAVSRLLNAVASLRCGRDYLSPSHALLTLLMATLQQQRGVKIDHTTADMLLATLQKLSLRKNQRIGMIENGMVEWLIEKMKSEQNRSYTLEYSSALLMNLCLHNEARQRFPPLLLTTLIQLLDSPHTQIVPVISGTLYCLLTRDEVNNVAKDLNLERTIQVHIQRFSAEPAMVRQLETLLKLHKGELPPDAIQTISEEPNEDEMEDPDELERELDFDDPVRAMPGDLSGDDLLNTLYSCPSSDMCH</sequence>
<proteinExistence type="predicted"/>
<dbReference type="SUPFAM" id="SSF48371">
    <property type="entry name" value="ARM repeat"/>
    <property type="match status" value="1"/>
</dbReference>
<evidence type="ECO:0000259" key="8">
    <source>
        <dbReference type="Pfam" id="PF23138"/>
    </source>
</evidence>
<gene>
    <name evidence="9" type="ORF">LSTR_LSTR004097</name>
</gene>
<feature type="domain" description="ARMC9 CTLH-like" evidence="8">
    <location>
        <begin position="61"/>
        <end position="127"/>
    </location>
</feature>
<dbReference type="InParanoid" id="A0A482WGK8"/>
<evidence type="ECO:0000256" key="5">
    <source>
        <dbReference type="ARBA" id="ARBA00023273"/>
    </source>
</evidence>
<evidence type="ECO:0000256" key="4">
    <source>
        <dbReference type="ARBA" id="ARBA00022794"/>
    </source>
</evidence>
<dbReference type="SMR" id="A0A482WGK8"/>
<keyword evidence="10" id="KW-1185">Reference proteome</keyword>
<dbReference type="OrthoDB" id="538223at2759"/>
<feature type="region of interest" description="Disordered" evidence="6">
    <location>
        <begin position="877"/>
        <end position="916"/>
    </location>
</feature>
<dbReference type="PROSITE" id="PS50896">
    <property type="entry name" value="LISH"/>
    <property type="match status" value="1"/>
</dbReference>
<evidence type="ECO:0000313" key="9">
    <source>
        <dbReference type="EMBL" id="RZF32669.1"/>
    </source>
</evidence>
<dbReference type="PANTHER" id="PTHR14881">
    <property type="entry name" value="LISH DOMAIN-CONTAINING PROTEIN ARMC9"/>
    <property type="match status" value="1"/>
</dbReference>
<evidence type="ECO:0000313" key="10">
    <source>
        <dbReference type="Proteomes" id="UP000291343"/>
    </source>
</evidence>
<dbReference type="GO" id="GO:0036064">
    <property type="term" value="C:ciliary basal body"/>
    <property type="evidence" value="ECO:0007669"/>
    <property type="project" value="InterPro"/>
</dbReference>
<dbReference type="EMBL" id="QKKF02036132">
    <property type="protein sequence ID" value="RZF32669.1"/>
    <property type="molecule type" value="Genomic_DNA"/>
</dbReference>
<dbReference type="STRING" id="195883.A0A482WGK8"/>
<comment type="subcellular location">
    <subcellularLocation>
        <location evidence="2">Cytoplasm</location>
        <location evidence="2">Cytoskeleton</location>
        <location evidence="2">Cilium basal body</location>
    </subcellularLocation>
    <subcellularLocation>
        <location evidence="1">Cytoplasm</location>
        <location evidence="1">Cytoskeleton</location>
        <location evidence="1">Microtubule organizing center</location>
        <location evidence="1">Centrosome</location>
        <location evidence="1">Centriole</location>
    </subcellularLocation>
</comment>
<dbReference type="GO" id="GO:0005814">
    <property type="term" value="C:centriole"/>
    <property type="evidence" value="ECO:0007669"/>
    <property type="project" value="UniProtKB-SubCell"/>
</dbReference>
<dbReference type="GO" id="GO:0060271">
    <property type="term" value="P:cilium assembly"/>
    <property type="evidence" value="ECO:0007669"/>
    <property type="project" value="InterPro"/>
</dbReference>
<dbReference type="Gene3D" id="1.25.10.10">
    <property type="entry name" value="Leucine-rich Repeat Variant"/>
    <property type="match status" value="1"/>
</dbReference>
<dbReference type="Pfam" id="PF23138">
    <property type="entry name" value="CTLH_Armc9"/>
    <property type="match status" value="2"/>
</dbReference>
<protein>
    <recommendedName>
        <fullName evidence="3">LisH domain-containing protein ARMC9</fullName>
    </recommendedName>
</protein>
<feature type="domain" description="LisH" evidence="7">
    <location>
        <begin position="756"/>
        <end position="870"/>
    </location>
</feature>
<dbReference type="GO" id="GO:0097542">
    <property type="term" value="C:ciliary tip"/>
    <property type="evidence" value="ECO:0007669"/>
    <property type="project" value="TreeGrafter"/>
</dbReference>
<dbReference type="InterPro" id="IPR040369">
    <property type="entry name" value="ARMC9"/>
</dbReference>
<evidence type="ECO:0000256" key="3">
    <source>
        <dbReference type="ARBA" id="ARBA00021146"/>
    </source>
</evidence>
<dbReference type="InterPro" id="IPR016024">
    <property type="entry name" value="ARM-type_fold"/>
</dbReference>
<name>A0A482WGK8_LAOST</name>
<reference evidence="9 10" key="1">
    <citation type="journal article" date="2017" name="Gigascience">
        <title>Genome sequence of the small brown planthopper, Laodelphax striatellus.</title>
        <authorList>
            <person name="Zhu J."/>
            <person name="Jiang F."/>
            <person name="Wang X."/>
            <person name="Yang P."/>
            <person name="Bao Y."/>
            <person name="Zhao W."/>
            <person name="Wang W."/>
            <person name="Lu H."/>
            <person name="Wang Q."/>
            <person name="Cui N."/>
            <person name="Li J."/>
            <person name="Chen X."/>
            <person name="Luo L."/>
            <person name="Yu J."/>
            <person name="Kang L."/>
            <person name="Cui F."/>
        </authorList>
    </citation>
    <scope>NUCLEOTIDE SEQUENCE [LARGE SCALE GENOMIC DNA]</scope>
    <source>
        <strain evidence="9">Lst14</strain>
    </source>
</reference>
<evidence type="ECO:0000259" key="7">
    <source>
        <dbReference type="Pfam" id="PF21050"/>
    </source>
</evidence>
<dbReference type="InterPro" id="IPR006594">
    <property type="entry name" value="LisH"/>
</dbReference>
<keyword evidence="4" id="KW-0970">Cilium biogenesis/degradation</keyword>
<accession>A0A482WGK8</accession>
<evidence type="ECO:0000256" key="2">
    <source>
        <dbReference type="ARBA" id="ARBA00004120"/>
    </source>
</evidence>
<dbReference type="Pfam" id="PF21050">
    <property type="entry name" value="ARMC9_ARM"/>
    <property type="match status" value="1"/>
</dbReference>
<comment type="caution">
    <text evidence="9">The sequence shown here is derived from an EMBL/GenBank/DDBJ whole genome shotgun (WGS) entry which is preliminary data.</text>
</comment>